<dbReference type="Proteomes" id="UP000668572">
    <property type="component" value="Unassembled WGS sequence"/>
</dbReference>
<proteinExistence type="predicted"/>
<name>A0A8I1XJV2_XANMN</name>
<gene>
    <name evidence="1" type="ORF">J7405_03260</name>
</gene>
<sequence>MNPITLSREILHIMDFPEGKVDDKRVILDETFKLFDSDDILKSPEFKSIRDRICQLLGADRAKLAAGKSPAEQMLMFSIKEVVPVLAERYVDTAFNELTRLLSIADIDSTPEDRQRINFILGGVLSALLDSDYSLESLFSIYKEVLVPRKDRGKYIFDNKLGLTKRLLTESKRNFDVCFSGDFIAIPGDFPTVLANIEITEDAPFELNSKHSKNSYLDKIKNRRFFTIREVIGVDRRAAGLRAYDQLANVINLLRFEYEQSRILIPSQFAIRDSLDLKAGARIYTVPRVVPNPNMPIDGNSAAAFVTSVNELKAGPYFSSEGRDRIESAFRLYRQGKDLDTIEAKLVHWWTALEYLVRGGTLGSGIAKSVENSLAPVIVLNYVPKLLSSVKNLFVALDLELTGSNGELIEIKGLSQTEIWGLLQDKNHANQIDRALAVDPYLKEQVTIFVSELSQPDLLFKKLERHEERVRWQLQRIWRARCDIVHSAARGANHLLLCSNLEFYLKTALNGLLASLRTIPTLSGPHEYFQREMYRSEAIKGLMQKKDVDKIRAMLATSPRP</sequence>
<protein>
    <recommendedName>
        <fullName evidence="3">Apea-like HEPN domain-containing protein</fullName>
    </recommendedName>
</protein>
<evidence type="ECO:0008006" key="3">
    <source>
        <dbReference type="Google" id="ProtNLM"/>
    </source>
</evidence>
<accession>A0A8I1XJV2</accession>
<organism evidence="1 2">
    <name type="scientific">Xanthomonas manihotis</name>
    <dbReference type="NCBI Taxonomy" id="43353"/>
    <lineage>
        <taxon>Bacteria</taxon>
        <taxon>Pseudomonadati</taxon>
        <taxon>Pseudomonadota</taxon>
        <taxon>Gammaproteobacteria</taxon>
        <taxon>Lysobacterales</taxon>
        <taxon>Lysobacteraceae</taxon>
        <taxon>Xanthomonas</taxon>
    </lineage>
</organism>
<evidence type="ECO:0000313" key="2">
    <source>
        <dbReference type="Proteomes" id="UP000668572"/>
    </source>
</evidence>
<reference evidence="1" key="1">
    <citation type="submission" date="2021-03" db="EMBL/GenBank/DDBJ databases">
        <title>Molecular characterization of Xanthomonas species pathogenic on Araceae and the development of a triplex TaqMan assay for detection of X. phaseoli pv. dieffenbachiae.</title>
        <authorList>
            <person name="Van Der Wolf J."/>
            <person name="Krijger M."/>
            <person name="Mendes O."/>
            <person name="Brankovics B."/>
            <person name="Bonants P."/>
            <person name="Meekes E."/>
        </authorList>
    </citation>
    <scope>NUCLEOTIDE SEQUENCE</scope>
    <source>
        <strain evidence="1">NBC1264</strain>
    </source>
</reference>
<dbReference type="RefSeq" id="WP_150117942.1">
    <property type="nucleotide sequence ID" value="NZ_JAGHXW010000006.1"/>
</dbReference>
<feature type="non-terminal residue" evidence="1">
    <location>
        <position position="561"/>
    </location>
</feature>
<evidence type="ECO:0000313" key="1">
    <source>
        <dbReference type="EMBL" id="MBO9758586.1"/>
    </source>
</evidence>
<dbReference type="AlphaFoldDB" id="A0A8I1XJV2"/>
<comment type="caution">
    <text evidence="1">The sequence shown here is derived from an EMBL/GenBank/DDBJ whole genome shotgun (WGS) entry which is preliminary data.</text>
</comment>
<dbReference type="EMBL" id="JAGHXW010000006">
    <property type="protein sequence ID" value="MBO9758586.1"/>
    <property type="molecule type" value="Genomic_DNA"/>
</dbReference>